<dbReference type="PANTHER" id="PTHR43651:SF3">
    <property type="entry name" value="1,4-ALPHA-GLUCAN-BRANCHING ENZYME"/>
    <property type="match status" value="1"/>
</dbReference>
<dbReference type="Pfam" id="PF02922">
    <property type="entry name" value="CBM_48"/>
    <property type="match status" value="1"/>
</dbReference>
<dbReference type="CDD" id="cd02855">
    <property type="entry name" value="E_set_GBE_prok_N"/>
    <property type="match status" value="1"/>
</dbReference>
<evidence type="ECO:0000256" key="3">
    <source>
        <dbReference type="ARBA" id="ARBA00009000"/>
    </source>
</evidence>
<dbReference type="Gene3D" id="2.60.40.1180">
    <property type="entry name" value="Golgi alpha-mannosidase II"/>
    <property type="match status" value="1"/>
</dbReference>
<dbReference type="InterPro" id="IPR006047">
    <property type="entry name" value="GH13_cat_dom"/>
</dbReference>
<dbReference type="InterPro" id="IPR006407">
    <property type="entry name" value="GlgB"/>
</dbReference>
<dbReference type="RefSeq" id="WP_169412318.1">
    <property type="nucleotide sequence ID" value="NZ_JAAXKZ010000025.1"/>
</dbReference>
<dbReference type="SMART" id="SM00642">
    <property type="entry name" value="Aamy"/>
    <property type="match status" value="1"/>
</dbReference>
<dbReference type="InterPro" id="IPR013780">
    <property type="entry name" value="Glyco_hydro_b"/>
</dbReference>
<dbReference type="FunFam" id="3.20.20.80:FF:000003">
    <property type="entry name" value="1,4-alpha-glucan branching enzyme GlgB"/>
    <property type="match status" value="1"/>
</dbReference>
<reference evidence="13 14" key="1">
    <citation type="submission" date="2020-04" db="EMBL/GenBank/DDBJ databases">
        <authorList>
            <person name="Klaysubun C."/>
            <person name="Duangmal K."/>
            <person name="Lipun K."/>
        </authorList>
    </citation>
    <scope>NUCLEOTIDE SEQUENCE [LARGE SCALE GENOMIC DNA]</scope>
    <source>
        <strain evidence="13 14">DSM 45300</strain>
    </source>
</reference>
<dbReference type="GO" id="GO:0005829">
    <property type="term" value="C:cytosol"/>
    <property type="evidence" value="ECO:0007669"/>
    <property type="project" value="TreeGrafter"/>
</dbReference>
<keyword evidence="14" id="KW-1185">Reference proteome</keyword>
<comment type="pathway">
    <text evidence="2 9">Glycan biosynthesis; glycogen biosynthesis.</text>
</comment>
<accession>A0A848DH03</accession>
<dbReference type="SUPFAM" id="SSF81296">
    <property type="entry name" value="E set domains"/>
    <property type="match status" value="2"/>
</dbReference>
<comment type="caution">
    <text evidence="13">The sequence shown here is derived from an EMBL/GenBank/DDBJ whole genome shotgun (WGS) entry which is preliminary data.</text>
</comment>
<dbReference type="SUPFAM" id="SSF51011">
    <property type="entry name" value="Glycosyl hydrolase domain"/>
    <property type="match status" value="1"/>
</dbReference>
<keyword evidence="6 9" id="KW-0808">Transferase</keyword>
<gene>
    <name evidence="9 13" type="primary">glgB</name>
    <name evidence="13" type="ORF">HF519_09510</name>
</gene>
<dbReference type="HAMAP" id="MF_00685">
    <property type="entry name" value="GlgB"/>
    <property type="match status" value="1"/>
</dbReference>
<dbReference type="NCBIfam" id="NF008967">
    <property type="entry name" value="PRK12313.1"/>
    <property type="match status" value="1"/>
</dbReference>
<dbReference type="UniPathway" id="UPA00164"/>
<feature type="compositionally biased region" description="Low complexity" evidence="11">
    <location>
        <begin position="796"/>
        <end position="808"/>
    </location>
</feature>
<dbReference type="EMBL" id="JAAXKZ010000025">
    <property type="protein sequence ID" value="NMH91813.1"/>
    <property type="molecule type" value="Genomic_DNA"/>
</dbReference>
<sequence length="842" mass="92290">MNPRPVDASPPDPATIDQVLGGAHHNPHGVLGAHPHPDGTVVRTLRPHADEVHVLLGGDPENAYPLAKVHDAGLWSGVVPGPPGDYKLSVRYGDRIDTVDDPYRWLPTLGEVDLHLINEGRHERLWDVLGAHERRYDTASGPVTGTSFAVWAPTAQGVRVTGDFDGWGGWTHPMRSLGGSGVWEIFVPDVGPGTRYKFRILGADGRWRDKADPLAFATEIPPATASVVDASRHEWGDAEWMAARARRQPHAEPMSVYEMHLGSWRQGLNYRELADELIEYLDETGFTHVELLPVAEHPFGGSWGYQVTSYYAPSARFGSPDDFRYFVDRLHQAGYGVIVDWVPAHFPRDEWALARFDGTPLYEHADPRRGEQPDWGTLVFDFGRPEVRNFLVANALYWLEEFHIDGLRVDAVASMLYLDYSRPEGQWLPNIHGGRENLDAVSFLQEMNATVYRHHPGVVTIAEESTAWPGVTRPTHLGGLGFGFKWNMGWMHDTLGYTRHDPIHRSYHHNQMTFSLMYAFSENYVLPLSHDEVVHGKGSLWTRMPGDDWNKAAGVRALLAFMWAHPGKQLLFMGGEFGQVREWSEQRSLDWDLLDDPLHGGLRRLVGDLNRAYRENPALWTRDTTPEGFSWIDANDASGNVLSFLRHGVDAEGRPTVLACIANFSGTPNEDYRVGLPFAGRWREVLNTDAESYGGSGVGNLGVVEADQTRWHGRPASAALRLPPSGVLWLAPDDTGGPVHRRGLAAPATSAPTGDAAAAEATAIAGQKPAERTSADTEPSRPGPAAPTSDSADEIAAAASPAAPSPEVAEPPAPAQPPAAPAPGVAPEPPRDVDADDSSTTQ</sequence>
<dbReference type="GO" id="GO:0005978">
    <property type="term" value="P:glycogen biosynthetic process"/>
    <property type="evidence" value="ECO:0007669"/>
    <property type="project" value="UniProtKB-UniRule"/>
</dbReference>
<name>A0A848DH03_9PSEU</name>
<dbReference type="PANTHER" id="PTHR43651">
    <property type="entry name" value="1,4-ALPHA-GLUCAN-BRANCHING ENZYME"/>
    <property type="match status" value="1"/>
</dbReference>
<dbReference type="AlphaFoldDB" id="A0A848DH03"/>
<evidence type="ECO:0000256" key="10">
    <source>
        <dbReference type="PIRSR" id="PIRSR000463-1"/>
    </source>
</evidence>
<evidence type="ECO:0000256" key="7">
    <source>
        <dbReference type="ARBA" id="ARBA00023056"/>
    </source>
</evidence>
<dbReference type="Pfam" id="PF00128">
    <property type="entry name" value="Alpha-amylase"/>
    <property type="match status" value="1"/>
</dbReference>
<dbReference type="InterPro" id="IPR004193">
    <property type="entry name" value="Glyco_hydro_13_N"/>
</dbReference>
<feature type="compositionally biased region" description="Pro residues" evidence="11">
    <location>
        <begin position="809"/>
        <end position="828"/>
    </location>
</feature>
<evidence type="ECO:0000256" key="8">
    <source>
        <dbReference type="ARBA" id="ARBA00023277"/>
    </source>
</evidence>
<dbReference type="Pfam" id="PF02806">
    <property type="entry name" value="Alpha-amylase_C"/>
    <property type="match status" value="1"/>
</dbReference>
<comment type="function">
    <text evidence="9">Catalyzes the formation of the alpha-1,6-glucosidic linkages in glycogen by scission of a 1,4-alpha-linked oligosaccharide from growing alpha-1,4-glucan chains and the subsequent attachment of the oligosaccharide to the alpha-1,6 position.</text>
</comment>
<dbReference type="CDD" id="cd11322">
    <property type="entry name" value="AmyAc_Glg_BE"/>
    <property type="match status" value="1"/>
</dbReference>
<dbReference type="PIRSF" id="PIRSF000463">
    <property type="entry name" value="GlgB"/>
    <property type="match status" value="1"/>
</dbReference>
<feature type="active site" description="Proton donor" evidence="9 10">
    <location>
        <position position="463"/>
    </location>
</feature>
<dbReference type="GO" id="GO:0003844">
    <property type="term" value="F:1,4-alpha-glucan branching enzyme activity"/>
    <property type="evidence" value="ECO:0007669"/>
    <property type="project" value="UniProtKB-UniRule"/>
</dbReference>
<feature type="compositionally biased region" description="Basic and acidic residues" evidence="11">
    <location>
        <begin position="769"/>
        <end position="779"/>
    </location>
</feature>
<dbReference type="InterPro" id="IPR006048">
    <property type="entry name" value="A-amylase/branching_C"/>
</dbReference>
<evidence type="ECO:0000313" key="13">
    <source>
        <dbReference type="EMBL" id="NMH91813.1"/>
    </source>
</evidence>
<dbReference type="FunFam" id="2.60.40.1180:FF:000002">
    <property type="entry name" value="1,4-alpha-glucan branching enzyme GlgB"/>
    <property type="match status" value="1"/>
</dbReference>
<dbReference type="InterPro" id="IPR044143">
    <property type="entry name" value="GlgB_N_E_set_prok"/>
</dbReference>
<keyword evidence="5 9" id="KW-0328">Glycosyltransferase</keyword>
<keyword evidence="7 9" id="KW-0320">Glycogen biosynthesis</keyword>
<evidence type="ECO:0000256" key="5">
    <source>
        <dbReference type="ARBA" id="ARBA00022676"/>
    </source>
</evidence>
<organism evidence="13 14">
    <name type="scientific">Pseudonocardia bannensis</name>
    <dbReference type="NCBI Taxonomy" id="630973"/>
    <lineage>
        <taxon>Bacteria</taxon>
        <taxon>Bacillati</taxon>
        <taxon>Actinomycetota</taxon>
        <taxon>Actinomycetes</taxon>
        <taxon>Pseudonocardiales</taxon>
        <taxon>Pseudonocardiaceae</taxon>
        <taxon>Pseudonocardia</taxon>
    </lineage>
</organism>
<evidence type="ECO:0000256" key="11">
    <source>
        <dbReference type="SAM" id="MobiDB-lite"/>
    </source>
</evidence>
<comment type="similarity">
    <text evidence="3 9">Belongs to the glycosyl hydrolase 13 family. GlgB subfamily.</text>
</comment>
<dbReference type="Gene3D" id="2.60.40.10">
    <property type="entry name" value="Immunoglobulins"/>
    <property type="match status" value="2"/>
</dbReference>
<feature type="compositionally biased region" description="Low complexity" evidence="11">
    <location>
        <begin position="745"/>
        <end position="765"/>
    </location>
</feature>
<dbReference type="Proteomes" id="UP000586918">
    <property type="component" value="Unassembled WGS sequence"/>
</dbReference>
<keyword evidence="4 9" id="KW-0321">Glycogen metabolism</keyword>
<dbReference type="Gene3D" id="3.20.20.80">
    <property type="entry name" value="Glycosidases"/>
    <property type="match status" value="1"/>
</dbReference>
<dbReference type="GO" id="GO:0004553">
    <property type="term" value="F:hydrolase activity, hydrolyzing O-glycosyl compounds"/>
    <property type="evidence" value="ECO:0007669"/>
    <property type="project" value="InterPro"/>
</dbReference>
<feature type="region of interest" description="Disordered" evidence="11">
    <location>
        <begin position="739"/>
        <end position="842"/>
    </location>
</feature>
<dbReference type="SUPFAM" id="SSF51445">
    <property type="entry name" value="(Trans)glycosidases"/>
    <property type="match status" value="1"/>
</dbReference>
<evidence type="ECO:0000259" key="12">
    <source>
        <dbReference type="SMART" id="SM00642"/>
    </source>
</evidence>
<dbReference type="Pfam" id="PF22019">
    <property type="entry name" value="GlgB_N"/>
    <property type="match status" value="1"/>
</dbReference>
<feature type="domain" description="Glycosyl hydrolase family 13 catalytic" evidence="12">
    <location>
        <begin position="258"/>
        <end position="613"/>
    </location>
</feature>
<dbReference type="GO" id="GO:0043169">
    <property type="term" value="F:cation binding"/>
    <property type="evidence" value="ECO:0007669"/>
    <property type="project" value="InterPro"/>
</dbReference>
<evidence type="ECO:0000256" key="4">
    <source>
        <dbReference type="ARBA" id="ARBA00022600"/>
    </source>
</evidence>
<comment type="catalytic activity">
    <reaction evidence="1 9">
        <text>Transfers a segment of a (1-&gt;4)-alpha-D-glucan chain to a primary hydroxy group in a similar glucan chain.</text>
        <dbReference type="EC" id="2.4.1.18"/>
    </reaction>
</comment>
<dbReference type="EC" id="2.4.1.18" evidence="9"/>
<keyword evidence="8 9" id="KW-0119">Carbohydrate metabolism</keyword>
<dbReference type="NCBIfam" id="TIGR01515">
    <property type="entry name" value="branching_enzym"/>
    <property type="match status" value="1"/>
</dbReference>
<comment type="subunit">
    <text evidence="9">Monomer.</text>
</comment>
<evidence type="ECO:0000256" key="1">
    <source>
        <dbReference type="ARBA" id="ARBA00000826"/>
    </source>
</evidence>
<proteinExistence type="inferred from homology"/>
<dbReference type="InterPro" id="IPR014756">
    <property type="entry name" value="Ig_E-set"/>
</dbReference>
<dbReference type="NCBIfam" id="NF003811">
    <property type="entry name" value="PRK05402.1"/>
    <property type="match status" value="1"/>
</dbReference>
<dbReference type="InterPro" id="IPR054169">
    <property type="entry name" value="GlgB_N"/>
</dbReference>
<evidence type="ECO:0000256" key="9">
    <source>
        <dbReference type="HAMAP-Rule" id="MF_00685"/>
    </source>
</evidence>
<dbReference type="InterPro" id="IPR013783">
    <property type="entry name" value="Ig-like_fold"/>
</dbReference>
<feature type="active site" description="Nucleophile" evidence="9 10">
    <location>
        <position position="410"/>
    </location>
</feature>
<evidence type="ECO:0000313" key="14">
    <source>
        <dbReference type="Proteomes" id="UP000586918"/>
    </source>
</evidence>
<protein>
    <recommendedName>
        <fullName evidence="9">1,4-alpha-glucan branching enzyme GlgB</fullName>
        <ecNumber evidence="9">2.4.1.18</ecNumber>
    </recommendedName>
    <alternativeName>
        <fullName evidence="9">1,4-alpha-D-glucan:1,4-alpha-D-glucan 6-glucosyl-transferase</fullName>
    </alternativeName>
    <alternativeName>
        <fullName evidence="9">Alpha-(1-&gt;4)-glucan branching enzyme</fullName>
    </alternativeName>
    <alternativeName>
        <fullName evidence="9">Glycogen branching enzyme</fullName>
        <shortName evidence="9">BE</shortName>
    </alternativeName>
</protein>
<dbReference type="InterPro" id="IPR037439">
    <property type="entry name" value="Branching_enzy"/>
</dbReference>
<dbReference type="InterPro" id="IPR017853">
    <property type="entry name" value="GH"/>
</dbReference>
<evidence type="ECO:0000256" key="6">
    <source>
        <dbReference type="ARBA" id="ARBA00022679"/>
    </source>
</evidence>
<evidence type="ECO:0000256" key="2">
    <source>
        <dbReference type="ARBA" id="ARBA00004964"/>
    </source>
</evidence>